<comment type="caution">
    <text evidence="2">The sequence shown here is derived from an EMBL/GenBank/DDBJ whole genome shotgun (WGS) entry which is preliminary data.</text>
</comment>
<dbReference type="AlphaFoldDB" id="A0AA37RX44"/>
<reference evidence="2" key="1">
    <citation type="journal article" date="2014" name="Int. J. Syst. Evol. Microbiol.">
        <title>Complete genome sequence of Corynebacterium casei LMG S-19264T (=DSM 44701T), isolated from a smear-ripened cheese.</title>
        <authorList>
            <consortium name="US DOE Joint Genome Institute (JGI-PGF)"/>
            <person name="Walter F."/>
            <person name="Albersmeier A."/>
            <person name="Kalinowski J."/>
            <person name="Ruckert C."/>
        </authorList>
    </citation>
    <scope>NUCLEOTIDE SEQUENCE</scope>
    <source>
        <strain evidence="2">NBRC 101628</strain>
    </source>
</reference>
<evidence type="ECO:0000313" key="2">
    <source>
        <dbReference type="EMBL" id="GLP96964.1"/>
    </source>
</evidence>
<dbReference type="EMBL" id="BSNC01000005">
    <property type="protein sequence ID" value="GLP96964.1"/>
    <property type="molecule type" value="Genomic_DNA"/>
</dbReference>
<proteinExistence type="predicted"/>
<name>A0AA37RX44_9GAMM</name>
<organism evidence="2 3">
    <name type="scientific">Paraferrimonas sedimenticola</name>
    <dbReference type="NCBI Taxonomy" id="375674"/>
    <lineage>
        <taxon>Bacteria</taxon>
        <taxon>Pseudomonadati</taxon>
        <taxon>Pseudomonadota</taxon>
        <taxon>Gammaproteobacteria</taxon>
        <taxon>Alteromonadales</taxon>
        <taxon>Ferrimonadaceae</taxon>
        <taxon>Paraferrimonas</taxon>
    </lineage>
</organism>
<dbReference type="SUPFAM" id="SSF54427">
    <property type="entry name" value="NTF2-like"/>
    <property type="match status" value="1"/>
</dbReference>
<keyword evidence="3" id="KW-1185">Reference proteome</keyword>
<protein>
    <submittedName>
        <fullName evidence="2">Transcriptional regulator</fullName>
    </submittedName>
</protein>
<evidence type="ECO:0000313" key="3">
    <source>
        <dbReference type="Proteomes" id="UP001161422"/>
    </source>
</evidence>
<sequence length="161" mass="18360">MQTQLQSQEPTEPSSLALKPSSEAVRAFVELYQNLDKEQLHQIRDVYSDDVEFNDGLHRVCGLDSLCKYFDNMFENVTACRFIIDDVIESGDQACVVWTMHYSHPQLNKGQIVEVPGSTHLRFGDKVHYHRDFMDLGLMLYEQIPLIGSVIKAVKRRAAAA</sequence>
<dbReference type="Pfam" id="PF12680">
    <property type="entry name" value="SnoaL_2"/>
    <property type="match status" value="1"/>
</dbReference>
<reference evidence="2" key="2">
    <citation type="submission" date="2023-01" db="EMBL/GenBank/DDBJ databases">
        <title>Draft genome sequence of Paraferrimonas sedimenticola strain NBRC 101628.</title>
        <authorList>
            <person name="Sun Q."/>
            <person name="Mori K."/>
        </authorList>
    </citation>
    <scope>NUCLEOTIDE SEQUENCE</scope>
    <source>
        <strain evidence="2">NBRC 101628</strain>
    </source>
</reference>
<dbReference type="InterPro" id="IPR032710">
    <property type="entry name" value="NTF2-like_dom_sf"/>
</dbReference>
<accession>A0AA37RX44</accession>
<dbReference type="Proteomes" id="UP001161422">
    <property type="component" value="Unassembled WGS sequence"/>
</dbReference>
<evidence type="ECO:0000259" key="1">
    <source>
        <dbReference type="Pfam" id="PF12680"/>
    </source>
</evidence>
<dbReference type="Gene3D" id="3.10.450.50">
    <property type="match status" value="1"/>
</dbReference>
<gene>
    <name evidence="2" type="ORF">GCM10007895_22700</name>
</gene>
<dbReference type="RefSeq" id="WP_095504272.1">
    <property type="nucleotide sequence ID" value="NZ_BSNC01000005.1"/>
</dbReference>
<feature type="domain" description="SnoaL-like" evidence="1">
    <location>
        <begin position="30"/>
        <end position="125"/>
    </location>
</feature>
<dbReference type="InterPro" id="IPR037401">
    <property type="entry name" value="SnoaL-like"/>
</dbReference>